<feature type="region of interest" description="Disordered" evidence="1">
    <location>
        <begin position="39"/>
        <end position="59"/>
    </location>
</feature>
<evidence type="ECO:0000313" key="2">
    <source>
        <dbReference type="EMBL" id="TWT55400.1"/>
    </source>
</evidence>
<gene>
    <name evidence="2" type="ORF">KOR42_27860</name>
</gene>
<reference evidence="2 3" key="1">
    <citation type="submission" date="2019-02" db="EMBL/GenBank/DDBJ databases">
        <title>Deep-cultivation of Planctomycetes and their phenomic and genomic characterization uncovers novel biology.</title>
        <authorList>
            <person name="Wiegand S."/>
            <person name="Jogler M."/>
            <person name="Boedeker C."/>
            <person name="Pinto D."/>
            <person name="Vollmers J."/>
            <person name="Rivas-Marin E."/>
            <person name="Kohn T."/>
            <person name="Peeters S.H."/>
            <person name="Heuer A."/>
            <person name="Rast P."/>
            <person name="Oberbeckmann S."/>
            <person name="Bunk B."/>
            <person name="Jeske O."/>
            <person name="Meyerdierks A."/>
            <person name="Storesund J.E."/>
            <person name="Kallscheuer N."/>
            <person name="Luecker S."/>
            <person name="Lage O.M."/>
            <person name="Pohl T."/>
            <person name="Merkel B.J."/>
            <person name="Hornburger P."/>
            <person name="Mueller R.-W."/>
            <person name="Bruemmer F."/>
            <person name="Labrenz M."/>
            <person name="Spormann A.M."/>
            <person name="Op Den Camp H."/>
            <person name="Overmann J."/>
            <person name="Amann R."/>
            <person name="Jetten M.S.M."/>
            <person name="Mascher T."/>
            <person name="Medema M.H."/>
            <person name="Devos D.P."/>
            <person name="Kaster A.-K."/>
            <person name="Ovreas L."/>
            <person name="Rohde M."/>
            <person name="Galperin M.Y."/>
            <person name="Jogler C."/>
        </authorList>
    </citation>
    <scope>NUCLEOTIDE SEQUENCE [LARGE SCALE GENOMIC DNA]</scope>
    <source>
        <strain evidence="2 3">KOR42</strain>
    </source>
</reference>
<name>A0A5C5WXV2_9PLAN</name>
<evidence type="ECO:0000256" key="1">
    <source>
        <dbReference type="SAM" id="MobiDB-lite"/>
    </source>
</evidence>
<protein>
    <submittedName>
        <fullName evidence="2">Uncharacterized protein</fullName>
    </submittedName>
</protein>
<dbReference type="EMBL" id="SIHI01000004">
    <property type="protein sequence ID" value="TWT55400.1"/>
    <property type="molecule type" value="Genomic_DNA"/>
</dbReference>
<dbReference type="RefSeq" id="WP_146510304.1">
    <property type="nucleotide sequence ID" value="NZ_SIHI01000004.1"/>
</dbReference>
<proteinExistence type="predicted"/>
<dbReference type="Proteomes" id="UP000317243">
    <property type="component" value="Unassembled WGS sequence"/>
</dbReference>
<evidence type="ECO:0000313" key="3">
    <source>
        <dbReference type="Proteomes" id="UP000317243"/>
    </source>
</evidence>
<dbReference type="OrthoDB" id="280583at2"/>
<comment type="caution">
    <text evidence="2">The sequence shown here is derived from an EMBL/GenBank/DDBJ whole genome shotgun (WGS) entry which is preliminary data.</text>
</comment>
<accession>A0A5C5WXV2</accession>
<organism evidence="2 3">
    <name type="scientific">Thalassoglobus neptunius</name>
    <dbReference type="NCBI Taxonomy" id="1938619"/>
    <lineage>
        <taxon>Bacteria</taxon>
        <taxon>Pseudomonadati</taxon>
        <taxon>Planctomycetota</taxon>
        <taxon>Planctomycetia</taxon>
        <taxon>Planctomycetales</taxon>
        <taxon>Planctomycetaceae</taxon>
        <taxon>Thalassoglobus</taxon>
    </lineage>
</organism>
<keyword evidence="3" id="KW-1185">Reference proteome</keyword>
<dbReference type="AlphaFoldDB" id="A0A5C5WXV2"/>
<sequence>MQRWNCLVILLGWGVVVCSPIESERSALGDENFRTQKSVSEASRISESAEPQTSPAEDRLVISPEKNANQRGKKLPIGKFSARYPLKPNQIYTVAAKDSANGSDNVATASDSSQSILLCYPVSSSNGFSHKTVLLSPGDRFRFVTPSKSSKGMTLMASLIDVTSEEQNLSEMVLTIHSQSIIGEDESAQQTGFLTRADQIWNLNFALPAEGDDREGVVGDVNDHWNFVEHGQTFLGGLATADGGATDVEVNISENDGEWGIAGETGPYHAYIYHNCRCVDLSLEVRYLPEGTYAVYVFAHGDAPDQNAAIEVECAGVKLSGKSTLNDGTWNFREHPFSDGNQYVRYVVDVPAGEHLKMTSRRDGSSYSMLNAVQFERIGEIPNVRK</sequence>
<feature type="compositionally biased region" description="Polar residues" evidence="1">
    <location>
        <begin position="39"/>
        <end position="55"/>
    </location>
</feature>